<keyword evidence="6 8" id="KW-0408">Iron</keyword>
<evidence type="ECO:0000256" key="3">
    <source>
        <dbReference type="ARBA" id="ARBA00022617"/>
    </source>
</evidence>
<dbReference type="Proteomes" id="UP000515158">
    <property type="component" value="Unplaced"/>
</dbReference>
<dbReference type="InParanoid" id="A0A6P8YW06"/>
<dbReference type="InterPro" id="IPR050479">
    <property type="entry name" value="CYP11_CYP27_families"/>
</dbReference>
<keyword evidence="4 8" id="KW-0479">Metal-binding</keyword>
<evidence type="ECO:0000256" key="1">
    <source>
        <dbReference type="ARBA" id="ARBA00001971"/>
    </source>
</evidence>
<sequence>MGTLARGLTAPARCANQQILAVRLRSTITVSPTLDEAATPDSRPFSEVPGPKPVPIFGNIWRFIPGIGDLAGITPYDLPGELVRRYGPVVKLEGLFTTPRLFVADPECVQQVFRTEGQWPIREGISSIDYYYKHYRKNLEFSLGTANGEMWQKFRSTVNQVAMQPRNVKVYVEPIDAVSEQFIQRIQSLRDENLQLPDDFLTEMKKWAGESITYVALDTRLGLLEDNLDPQSETGRIIGLVQDVFESMAKLEFGLSPWKLVSTPTWRKLKFAMDVFTEMATKRVDDVALRLAKMSKEELESRQLSVLERLLINSKDPAKGVAFALDMMLAGIDTTANQTSFLLYLLATNPDQQRTLQAELDREWAPGAPLTAALLERLKYTRAAIKESLRLMPVVTGILRTSNQDLNMKGYHIPKGTTTICSTYVMCKSKEFVPRPDDFLPERWLPGNESLKPTSPFVNIPFGFGPRMCAGKRFADLEMEVLCAKLLRKYSLEWHHPKPEVQQQLFVTFTSPLKITMKER</sequence>
<gene>
    <name evidence="11" type="primary">LOC117645533</name>
</gene>
<dbReference type="PANTHER" id="PTHR24279:SF120">
    <property type="entry name" value="CYTOCHROME P450"/>
    <property type="match status" value="1"/>
</dbReference>
<dbReference type="GO" id="GO:0016705">
    <property type="term" value="F:oxidoreductase activity, acting on paired donors, with incorporation or reduction of molecular oxygen"/>
    <property type="evidence" value="ECO:0007669"/>
    <property type="project" value="InterPro"/>
</dbReference>
<keyword evidence="3 8" id="KW-0349">Heme</keyword>
<organism evidence="11">
    <name type="scientific">Thrips palmi</name>
    <name type="common">Melon thrips</name>
    <dbReference type="NCBI Taxonomy" id="161013"/>
    <lineage>
        <taxon>Eukaryota</taxon>
        <taxon>Metazoa</taxon>
        <taxon>Ecdysozoa</taxon>
        <taxon>Arthropoda</taxon>
        <taxon>Hexapoda</taxon>
        <taxon>Insecta</taxon>
        <taxon>Pterygota</taxon>
        <taxon>Neoptera</taxon>
        <taxon>Paraneoptera</taxon>
        <taxon>Thysanoptera</taxon>
        <taxon>Terebrantia</taxon>
        <taxon>Thripoidea</taxon>
        <taxon>Thripidae</taxon>
        <taxon>Thrips</taxon>
    </lineage>
</organism>
<evidence type="ECO:0000256" key="7">
    <source>
        <dbReference type="ARBA" id="ARBA00023033"/>
    </source>
</evidence>
<comment type="similarity">
    <text evidence="2 9">Belongs to the cytochrome P450 family.</text>
</comment>
<evidence type="ECO:0000256" key="6">
    <source>
        <dbReference type="ARBA" id="ARBA00023004"/>
    </source>
</evidence>
<dbReference type="GeneID" id="117645533"/>
<evidence type="ECO:0000256" key="9">
    <source>
        <dbReference type="RuleBase" id="RU000461"/>
    </source>
</evidence>
<evidence type="ECO:0000313" key="10">
    <source>
        <dbReference type="Proteomes" id="UP000515158"/>
    </source>
</evidence>
<dbReference type="RefSeq" id="XP_034241700.1">
    <property type="nucleotide sequence ID" value="XM_034385809.1"/>
</dbReference>
<dbReference type="InterPro" id="IPR017972">
    <property type="entry name" value="Cyt_P450_CS"/>
</dbReference>
<dbReference type="PRINTS" id="PR00463">
    <property type="entry name" value="EP450I"/>
</dbReference>
<comment type="cofactor">
    <cofactor evidence="1 8">
        <name>heme</name>
        <dbReference type="ChEBI" id="CHEBI:30413"/>
    </cofactor>
</comment>
<keyword evidence="5 9" id="KW-0560">Oxidoreductase</keyword>
<dbReference type="FunFam" id="1.10.630.10:FF:000006">
    <property type="entry name" value="Cytochrome P450 302a1, mitochondrial"/>
    <property type="match status" value="1"/>
</dbReference>
<dbReference type="InterPro" id="IPR001128">
    <property type="entry name" value="Cyt_P450"/>
</dbReference>
<keyword evidence="10" id="KW-1185">Reference proteome</keyword>
<dbReference type="KEGG" id="tpal:117645533"/>
<accession>A0A6P8YW06</accession>
<dbReference type="OrthoDB" id="3945418at2759"/>
<proteinExistence type="inferred from homology"/>
<protein>
    <submittedName>
        <fullName evidence="11">Probable cytochrome P450 301a1, mitochondrial isoform X1</fullName>
    </submittedName>
</protein>
<dbReference type="GO" id="GO:0005506">
    <property type="term" value="F:iron ion binding"/>
    <property type="evidence" value="ECO:0007669"/>
    <property type="project" value="InterPro"/>
</dbReference>
<dbReference type="GO" id="GO:0004497">
    <property type="term" value="F:monooxygenase activity"/>
    <property type="evidence" value="ECO:0007669"/>
    <property type="project" value="UniProtKB-KW"/>
</dbReference>
<dbReference type="InterPro" id="IPR002401">
    <property type="entry name" value="Cyt_P450_E_grp-I"/>
</dbReference>
<name>A0A6P8YW06_THRPL</name>
<dbReference type="SUPFAM" id="SSF48264">
    <property type="entry name" value="Cytochrome P450"/>
    <property type="match status" value="1"/>
</dbReference>
<dbReference type="PRINTS" id="PR00385">
    <property type="entry name" value="P450"/>
</dbReference>
<evidence type="ECO:0000256" key="5">
    <source>
        <dbReference type="ARBA" id="ARBA00023002"/>
    </source>
</evidence>
<evidence type="ECO:0000256" key="2">
    <source>
        <dbReference type="ARBA" id="ARBA00010617"/>
    </source>
</evidence>
<dbReference type="InterPro" id="IPR036396">
    <property type="entry name" value="Cyt_P450_sf"/>
</dbReference>
<dbReference type="CDD" id="cd11054">
    <property type="entry name" value="CYP24A1-like"/>
    <property type="match status" value="1"/>
</dbReference>
<dbReference type="GO" id="GO:0020037">
    <property type="term" value="F:heme binding"/>
    <property type="evidence" value="ECO:0007669"/>
    <property type="project" value="InterPro"/>
</dbReference>
<reference evidence="11" key="1">
    <citation type="submission" date="2025-08" db="UniProtKB">
        <authorList>
            <consortium name="RefSeq"/>
        </authorList>
    </citation>
    <scope>IDENTIFICATION</scope>
    <source>
        <tissue evidence="11">Total insect</tissue>
    </source>
</reference>
<evidence type="ECO:0000256" key="8">
    <source>
        <dbReference type="PIRSR" id="PIRSR602401-1"/>
    </source>
</evidence>
<evidence type="ECO:0000256" key="4">
    <source>
        <dbReference type="ARBA" id="ARBA00022723"/>
    </source>
</evidence>
<dbReference type="Pfam" id="PF00067">
    <property type="entry name" value="p450"/>
    <property type="match status" value="1"/>
</dbReference>
<evidence type="ECO:0000313" key="11">
    <source>
        <dbReference type="RefSeq" id="XP_034241700.1"/>
    </source>
</evidence>
<dbReference type="AlphaFoldDB" id="A0A6P8YW06"/>
<feature type="binding site" description="axial binding residue" evidence="8">
    <location>
        <position position="469"/>
    </location>
    <ligand>
        <name>heme</name>
        <dbReference type="ChEBI" id="CHEBI:30413"/>
    </ligand>
    <ligandPart>
        <name>Fe</name>
        <dbReference type="ChEBI" id="CHEBI:18248"/>
    </ligandPart>
</feature>
<dbReference type="PROSITE" id="PS00086">
    <property type="entry name" value="CYTOCHROME_P450"/>
    <property type="match status" value="1"/>
</dbReference>
<dbReference type="PANTHER" id="PTHR24279">
    <property type="entry name" value="CYTOCHROME P450"/>
    <property type="match status" value="1"/>
</dbReference>
<keyword evidence="7 9" id="KW-0503">Monooxygenase</keyword>
<dbReference type="Gene3D" id="1.10.630.10">
    <property type="entry name" value="Cytochrome P450"/>
    <property type="match status" value="1"/>
</dbReference>